<keyword evidence="3" id="KW-1185">Reference proteome</keyword>
<name>A0A9Q0KP55_9MAGN</name>
<dbReference type="EMBL" id="JAMYWD010000004">
    <property type="protein sequence ID" value="KAJ4973731.1"/>
    <property type="molecule type" value="Genomic_DNA"/>
</dbReference>
<dbReference type="AlphaFoldDB" id="A0A9Q0KP55"/>
<dbReference type="InterPro" id="IPR044648">
    <property type="entry name" value="JJJ1_plant"/>
</dbReference>
<gene>
    <name evidence="2" type="ORF">NE237_006905</name>
</gene>
<evidence type="ECO:0000313" key="2">
    <source>
        <dbReference type="EMBL" id="KAJ4973731.1"/>
    </source>
</evidence>
<sequence length="169" mass="20148">MVNAYEVLYDPSERAWKGFYKVYGDHFGKISDQEVSFANKLGLGLGVVRDAPLMGNLESPYEQSRRLMEEENKKSRKKARKEYNDMIRVLAEFVKKRDKRVIEMQMKRNQEQKKKRENESIQKKEAQQAKLVKASLYEEPEWAKIDEKEFEKNGFDEPEDDKKMQMKRN</sequence>
<comment type="caution">
    <text evidence="2">The sequence shown here is derived from an EMBL/GenBank/DDBJ whole genome shotgun (WGS) entry which is preliminary data.</text>
</comment>
<dbReference type="OrthoDB" id="5894at2759"/>
<reference evidence="2" key="1">
    <citation type="journal article" date="2023" name="Plant J.">
        <title>The genome of the king protea, Protea cynaroides.</title>
        <authorList>
            <person name="Chang J."/>
            <person name="Duong T.A."/>
            <person name="Schoeman C."/>
            <person name="Ma X."/>
            <person name="Roodt D."/>
            <person name="Barker N."/>
            <person name="Li Z."/>
            <person name="Van de Peer Y."/>
            <person name="Mizrachi E."/>
        </authorList>
    </citation>
    <scope>NUCLEOTIDE SEQUENCE</scope>
    <source>
        <tissue evidence="2">Young leaves</tissue>
    </source>
</reference>
<dbReference type="Proteomes" id="UP001141806">
    <property type="component" value="Unassembled WGS sequence"/>
</dbReference>
<dbReference type="PANTHER" id="PTHR45495">
    <property type="entry name" value="DNAJ PROTEIN JJJ1 HOMOLOG"/>
    <property type="match status" value="1"/>
</dbReference>
<organism evidence="2 3">
    <name type="scientific">Protea cynaroides</name>
    <dbReference type="NCBI Taxonomy" id="273540"/>
    <lineage>
        <taxon>Eukaryota</taxon>
        <taxon>Viridiplantae</taxon>
        <taxon>Streptophyta</taxon>
        <taxon>Embryophyta</taxon>
        <taxon>Tracheophyta</taxon>
        <taxon>Spermatophyta</taxon>
        <taxon>Magnoliopsida</taxon>
        <taxon>Proteales</taxon>
        <taxon>Proteaceae</taxon>
        <taxon>Protea</taxon>
    </lineage>
</organism>
<proteinExistence type="predicted"/>
<feature type="region of interest" description="Disordered" evidence="1">
    <location>
        <begin position="107"/>
        <end position="126"/>
    </location>
</feature>
<evidence type="ECO:0000313" key="3">
    <source>
        <dbReference type="Proteomes" id="UP001141806"/>
    </source>
</evidence>
<evidence type="ECO:0000256" key="1">
    <source>
        <dbReference type="SAM" id="MobiDB-lite"/>
    </source>
</evidence>
<dbReference type="PANTHER" id="PTHR45495:SF1">
    <property type="entry name" value="DNAJ PROTEIN JJJ1 HOMOLOG"/>
    <property type="match status" value="1"/>
</dbReference>
<protein>
    <submittedName>
        <fullName evidence="2">Uncharacterized protein</fullName>
    </submittedName>
</protein>
<feature type="region of interest" description="Disordered" evidence="1">
    <location>
        <begin position="148"/>
        <end position="169"/>
    </location>
</feature>
<accession>A0A9Q0KP55</accession>